<evidence type="ECO:0000256" key="1">
    <source>
        <dbReference type="SAM" id="Coils"/>
    </source>
</evidence>
<protein>
    <submittedName>
        <fullName evidence="2">Uncharacterized protein</fullName>
    </submittedName>
</protein>
<proteinExistence type="predicted"/>
<gene>
    <name evidence="2" type="ORF">Homavirus12_7</name>
</gene>
<accession>A0A3G5A8K4</accession>
<sequence length="246" mass="28465">MTDSILEKKTQLKQLQDQCSSEEIELTKAKLQLDELTHQYYSKQIMLREKQIECRSIQTDLTFLQSTTISLPTDTTIDPKDEILTRCLLLADVTRVHPSDIRTLELSTERTKSSTSGFIPFTYTDEDMSQIKKILRISVEELETICVSFGGRGVRQQWNTGDISCVTATGYGYVLQMLTFLHTQTCTRCGGIRHKLHSCGKTFAKYPSIRLSEKRQYRKPYYRYHQKPSARYQSHARYQGQKLPSK</sequence>
<feature type="coiled-coil region" evidence="1">
    <location>
        <begin position="5"/>
        <end position="39"/>
    </location>
</feature>
<reference evidence="2" key="1">
    <citation type="submission" date="2018-10" db="EMBL/GenBank/DDBJ databases">
        <title>Hidden diversity of soil giant viruses.</title>
        <authorList>
            <person name="Schulz F."/>
            <person name="Alteio L."/>
            <person name="Goudeau D."/>
            <person name="Ryan E.M."/>
            <person name="Malmstrom R.R."/>
            <person name="Blanchard J."/>
            <person name="Woyke T."/>
        </authorList>
    </citation>
    <scope>NUCLEOTIDE SEQUENCE</scope>
    <source>
        <strain evidence="2">HOV1</strain>
    </source>
</reference>
<keyword evidence="1" id="KW-0175">Coiled coil</keyword>
<evidence type="ECO:0000313" key="2">
    <source>
        <dbReference type="EMBL" id="AYV82163.1"/>
    </source>
</evidence>
<organism evidence="2">
    <name type="scientific">Homavirus sp</name>
    <dbReference type="NCBI Taxonomy" id="2487769"/>
    <lineage>
        <taxon>Viruses</taxon>
        <taxon>Varidnaviria</taxon>
        <taxon>Bamfordvirae</taxon>
        <taxon>Nucleocytoviricota</taxon>
        <taxon>Megaviricetes</taxon>
        <taxon>Imitervirales</taxon>
        <taxon>Mimiviridae</taxon>
        <taxon>Klosneuvirinae</taxon>
    </lineage>
</organism>
<dbReference type="EMBL" id="MK072343">
    <property type="protein sequence ID" value="AYV82163.1"/>
    <property type="molecule type" value="Genomic_DNA"/>
</dbReference>
<name>A0A3G5A8K4_9VIRU</name>